<feature type="compositionally biased region" description="Acidic residues" evidence="1">
    <location>
        <begin position="383"/>
        <end position="394"/>
    </location>
</feature>
<feature type="region of interest" description="Disordered" evidence="1">
    <location>
        <begin position="180"/>
        <end position="217"/>
    </location>
</feature>
<proteinExistence type="predicted"/>
<protein>
    <submittedName>
        <fullName evidence="2">Uncharacterized protein</fullName>
    </submittedName>
</protein>
<accession>A0A8K0JYF7</accession>
<feature type="region of interest" description="Disordered" evidence="1">
    <location>
        <begin position="229"/>
        <end position="345"/>
    </location>
</feature>
<keyword evidence="3" id="KW-1185">Reference proteome</keyword>
<evidence type="ECO:0000313" key="2">
    <source>
        <dbReference type="EMBL" id="KAG8224678.1"/>
    </source>
</evidence>
<feature type="region of interest" description="Disordered" evidence="1">
    <location>
        <begin position="448"/>
        <end position="519"/>
    </location>
</feature>
<organism evidence="2 3">
    <name type="scientific">Ladona fulva</name>
    <name type="common">Scarce chaser dragonfly</name>
    <name type="synonym">Libellula fulva</name>
    <dbReference type="NCBI Taxonomy" id="123851"/>
    <lineage>
        <taxon>Eukaryota</taxon>
        <taxon>Metazoa</taxon>
        <taxon>Ecdysozoa</taxon>
        <taxon>Arthropoda</taxon>
        <taxon>Hexapoda</taxon>
        <taxon>Insecta</taxon>
        <taxon>Pterygota</taxon>
        <taxon>Palaeoptera</taxon>
        <taxon>Odonata</taxon>
        <taxon>Epiprocta</taxon>
        <taxon>Anisoptera</taxon>
        <taxon>Libelluloidea</taxon>
        <taxon>Libellulidae</taxon>
        <taxon>Ladona</taxon>
    </lineage>
</organism>
<feature type="compositionally biased region" description="Basic and acidic residues" evidence="1">
    <location>
        <begin position="284"/>
        <end position="310"/>
    </location>
</feature>
<sequence length="557" mass="62036">MLERQFLNTPLEDDPGAPPGDGENEEEAMKEIGTPPSPSPPSLSRTPTTESRTDCELTTSQVDSSGLEELPLRRGARGEAAKGPGPLATSIKRKIRNQAGRLRTKMRSIPRPTFRVPEGLTRPAILHRSKAPPPPSSVSVADSGSSAADTLERPTRPEKKRTAAQLFDFRTYPRIFERKAKAKELSKRTSSSHDEDLSGSSRAEEAPPRRKGPLGMRWAHRFADIRYADDEEAVSGGKENGSTSSLRGSAPEGSWSESGGQQDGGGASPERRPGVLEEIDADEFFLREKGLSRDDVRRGEEISSEIRDAFRPTAASEGDEPADEEYVEEEVVEVEMTPPLRPTRKTIPEWKQRQVVIDEGFMTFPPQRPKRRKGMIVRSAEVADGDAATEDDEAPREVEERWRKGAIVEGAIMAEHLVDDGGEWEEGWGRKEEEDEKMEDKSWFIEGRPREWTESEGDRSAEDGEREREMEDMRVEEGEVREEAAELEVETGGTTEEAIPPLPPKRRRRGGFEASATSLDDSRCISSEEVRLEEVRTTCIGFSIALVRQIQCHVNHT</sequence>
<dbReference type="Proteomes" id="UP000792457">
    <property type="component" value="Unassembled WGS sequence"/>
</dbReference>
<feature type="compositionally biased region" description="Acidic residues" evidence="1">
    <location>
        <begin position="317"/>
        <end position="333"/>
    </location>
</feature>
<feature type="compositionally biased region" description="Basic and acidic residues" evidence="1">
    <location>
        <begin position="448"/>
        <end position="484"/>
    </location>
</feature>
<feature type="region of interest" description="Disordered" evidence="1">
    <location>
        <begin position="365"/>
        <end position="399"/>
    </location>
</feature>
<feature type="compositionally biased region" description="Basic and acidic residues" evidence="1">
    <location>
        <begin position="180"/>
        <end position="208"/>
    </location>
</feature>
<reference evidence="2" key="1">
    <citation type="submission" date="2013-04" db="EMBL/GenBank/DDBJ databases">
        <authorList>
            <person name="Qu J."/>
            <person name="Murali S.C."/>
            <person name="Bandaranaike D."/>
            <person name="Bellair M."/>
            <person name="Blankenburg K."/>
            <person name="Chao H."/>
            <person name="Dinh H."/>
            <person name="Doddapaneni H."/>
            <person name="Downs B."/>
            <person name="Dugan-Rocha S."/>
            <person name="Elkadiri S."/>
            <person name="Gnanaolivu R.D."/>
            <person name="Hernandez B."/>
            <person name="Javaid M."/>
            <person name="Jayaseelan J.C."/>
            <person name="Lee S."/>
            <person name="Li M."/>
            <person name="Ming W."/>
            <person name="Munidasa M."/>
            <person name="Muniz J."/>
            <person name="Nguyen L."/>
            <person name="Ongeri F."/>
            <person name="Osuji N."/>
            <person name="Pu L.-L."/>
            <person name="Puazo M."/>
            <person name="Qu C."/>
            <person name="Quiroz J."/>
            <person name="Raj R."/>
            <person name="Weissenberger G."/>
            <person name="Xin Y."/>
            <person name="Zou X."/>
            <person name="Han Y."/>
            <person name="Richards S."/>
            <person name="Worley K."/>
            <person name="Muzny D."/>
            <person name="Gibbs R."/>
        </authorList>
    </citation>
    <scope>NUCLEOTIDE SEQUENCE</scope>
    <source>
        <strain evidence="2">Sampled in the wild</strain>
    </source>
</reference>
<feature type="compositionally biased region" description="Low complexity" evidence="1">
    <location>
        <begin position="137"/>
        <end position="149"/>
    </location>
</feature>
<feature type="compositionally biased region" description="Basic and acidic residues" evidence="1">
    <location>
        <begin position="70"/>
        <end position="80"/>
    </location>
</feature>
<feature type="compositionally biased region" description="Basic and acidic residues" evidence="1">
    <location>
        <begin position="150"/>
        <end position="161"/>
    </location>
</feature>
<reference evidence="2" key="2">
    <citation type="submission" date="2017-10" db="EMBL/GenBank/DDBJ databases">
        <title>Ladona fulva Genome sequencing and assembly.</title>
        <authorList>
            <person name="Murali S."/>
            <person name="Richards S."/>
            <person name="Bandaranaike D."/>
            <person name="Bellair M."/>
            <person name="Blankenburg K."/>
            <person name="Chao H."/>
            <person name="Dinh H."/>
            <person name="Doddapaneni H."/>
            <person name="Dugan-Rocha S."/>
            <person name="Elkadiri S."/>
            <person name="Gnanaolivu R."/>
            <person name="Hernandez B."/>
            <person name="Skinner E."/>
            <person name="Javaid M."/>
            <person name="Lee S."/>
            <person name="Li M."/>
            <person name="Ming W."/>
            <person name="Munidasa M."/>
            <person name="Muniz J."/>
            <person name="Nguyen L."/>
            <person name="Hughes D."/>
            <person name="Osuji N."/>
            <person name="Pu L.-L."/>
            <person name="Puazo M."/>
            <person name="Qu C."/>
            <person name="Quiroz J."/>
            <person name="Raj R."/>
            <person name="Weissenberger G."/>
            <person name="Xin Y."/>
            <person name="Zou X."/>
            <person name="Han Y."/>
            <person name="Worley K."/>
            <person name="Muzny D."/>
            <person name="Gibbs R."/>
        </authorList>
    </citation>
    <scope>NUCLEOTIDE SEQUENCE</scope>
    <source>
        <strain evidence="2">Sampled in the wild</strain>
    </source>
</reference>
<dbReference type="AlphaFoldDB" id="A0A8K0JYF7"/>
<evidence type="ECO:0000313" key="3">
    <source>
        <dbReference type="Proteomes" id="UP000792457"/>
    </source>
</evidence>
<comment type="caution">
    <text evidence="2">The sequence shown here is derived from an EMBL/GenBank/DDBJ whole genome shotgun (WGS) entry which is preliminary data.</text>
</comment>
<evidence type="ECO:0000256" key="1">
    <source>
        <dbReference type="SAM" id="MobiDB-lite"/>
    </source>
</evidence>
<feature type="region of interest" description="Disordered" evidence="1">
    <location>
        <begin position="1"/>
        <end position="167"/>
    </location>
</feature>
<feature type="compositionally biased region" description="Basic residues" evidence="1">
    <location>
        <begin position="91"/>
        <end position="108"/>
    </location>
</feature>
<name>A0A8K0JYF7_LADFU</name>
<dbReference type="EMBL" id="KZ308207">
    <property type="protein sequence ID" value="KAG8224678.1"/>
    <property type="molecule type" value="Genomic_DNA"/>
</dbReference>
<dbReference type="OrthoDB" id="6782661at2759"/>
<gene>
    <name evidence="2" type="ORF">J437_LFUL003793</name>
</gene>